<dbReference type="GeneID" id="95986375"/>
<evidence type="ECO:0000256" key="3">
    <source>
        <dbReference type="ARBA" id="ARBA00022771"/>
    </source>
</evidence>
<feature type="compositionally biased region" description="Acidic residues" evidence="8">
    <location>
        <begin position="358"/>
        <end position="381"/>
    </location>
</feature>
<keyword evidence="3 7" id="KW-0863">Zinc-finger</keyword>
<keyword evidence="2" id="KW-0479">Metal-binding</keyword>
<reference evidence="10 11" key="1">
    <citation type="submission" date="2023-08" db="EMBL/GenBank/DDBJ databases">
        <title>Annotated Genome Sequence of Vanrija albida AlHP1.</title>
        <authorList>
            <person name="Herzog R."/>
        </authorList>
    </citation>
    <scope>NUCLEOTIDE SEQUENCE [LARGE SCALE GENOMIC DNA]</scope>
    <source>
        <strain evidence="10 11">AlHP1</strain>
    </source>
</reference>
<comment type="function">
    <text evidence="5">Required for box C/D snoRNAs accumulation involved in snoRNA processing, snoRNA transport to the nucleolus and ribosome biogenesis.</text>
</comment>
<evidence type="ECO:0000259" key="9">
    <source>
        <dbReference type="PROSITE" id="PS51083"/>
    </source>
</evidence>
<dbReference type="InterPro" id="IPR057721">
    <property type="entry name" value="BCD1_alpha/beta"/>
</dbReference>
<evidence type="ECO:0000256" key="7">
    <source>
        <dbReference type="PROSITE-ProRule" id="PRU00453"/>
    </source>
</evidence>
<dbReference type="Pfam" id="PF25790">
    <property type="entry name" value="BCD1"/>
    <property type="match status" value="1"/>
</dbReference>
<gene>
    <name evidence="10" type="primary">BCD1</name>
    <name evidence="10" type="ORF">Q8F55_005332</name>
</gene>
<dbReference type="RefSeq" id="XP_069208464.1">
    <property type="nucleotide sequence ID" value="XM_069353822.1"/>
</dbReference>
<evidence type="ECO:0000313" key="11">
    <source>
        <dbReference type="Proteomes" id="UP001565368"/>
    </source>
</evidence>
<dbReference type="InterPro" id="IPR051639">
    <property type="entry name" value="BCD1"/>
</dbReference>
<accession>A0ABR3Q1C8</accession>
<dbReference type="Proteomes" id="UP001565368">
    <property type="component" value="Unassembled WGS sequence"/>
</dbReference>
<organism evidence="10 11">
    <name type="scientific">Vanrija albida</name>
    <dbReference type="NCBI Taxonomy" id="181172"/>
    <lineage>
        <taxon>Eukaryota</taxon>
        <taxon>Fungi</taxon>
        <taxon>Dikarya</taxon>
        <taxon>Basidiomycota</taxon>
        <taxon>Agaricomycotina</taxon>
        <taxon>Tremellomycetes</taxon>
        <taxon>Trichosporonales</taxon>
        <taxon>Trichosporonaceae</taxon>
        <taxon>Vanrija</taxon>
    </lineage>
</organism>
<sequence length="404" mass="40900">MPLPSPTSLGLPAKPGAAVLAATAAAPAPVAADAAPEAESSAAASSRSNACAICSSEARYTCPRCSTRTCSLSCSKAHKAEAACSGVRDPAAFVPLKSYTQGTWDGDYAWLESTRRQVAEWGQGLSVDEVAAARGGAARGRGGGRGGGRAPAKRGRLDGLRWAVSEIGAEVDLLPDGMQRRKTNQSSWNPKTRALFLTVGLAYGGLAPDATHPRVAVLPTGATLASLLPESLDTEVVFALPYHVPRRRSDLASSKSRRAFFPPLDGAAALSTALKGTAFVEFPVVHVFAADTWAAAVTSGEVAVMPLLESTKRKAEADDGGSKRAKVDDAVPPAAAATAAGAAPAAITGLAGLGDYDSDDDSDGAADEAEGQVDAAAEDGTGDITLSPTMAAALGAALVADFGE</sequence>
<feature type="domain" description="HIT-type" evidence="9">
    <location>
        <begin position="51"/>
        <end position="84"/>
    </location>
</feature>
<protein>
    <submittedName>
        <fullName evidence="10">Box C/D snoRNA accumulation</fullName>
    </submittedName>
</protein>
<dbReference type="SUPFAM" id="SSF144232">
    <property type="entry name" value="HIT/MYND zinc finger-like"/>
    <property type="match status" value="1"/>
</dbReference>
<keyword evidence="4" id="KW-0862">Zinc</keyword>
<comment type="caution">
    <text evidence="10">The sequence shown here is derived from an EMBL/GenBank/DDBJ whole genome shotgun (WGS) entry which is preliminary data.</text>
</comment>
<evidence type="ECO:0000256" key="4">
    <source>
        <dbReference type="ARBA" id="ARBA00022833"/>
    </source>
</evidence>
<dbReference type="InterPro" id="IPR007529">
    <property type="entry name" value="Znf_HIT"/>
</dbReference>
<evidence type="ECO:0000256" key="2">
    <source>
        <dbReference type="ARBA" id="ARBA00022723"/>
    </source>
</evidence>
<dbReference type="PANTHER" id="PTHR13483">
    <property type="entry name" value="BOX C_D SNORNA PROTEIN 1-RELATED"/>
    <property type="match status" value="1"/>
</dbReference>
<dbReference type="EMBL" id="JBBXJM010000004">
    <property type="protein sequence ID" value="KAL1408520.1"/>
    <property type="molecule type" value="Genomic_DNA"/>
</dbReference>
<evidence type="ECO:0000313" key="10">
    <source>
        <dbReference type="EMBL" id="KAL1408520.1"/>
    </source>
</evidence>
<dbReference type="Pfam" id="PF04438">
    <property type="entry name" value="zf-HIT"/>
    <property type="match status" value="1"/>
</dbReference>
<keyword evidence="11" id="KW-1185">Reference proteome</keyword>
<comment type="similarity">
    <text evidence="6">Belongs to the BCD1 family.</text>
</comment>
<dbReference type="PANTHER" id="PTHR13483:SF3">
    <property type="entry name" value="BOX C_D SNORNA PROTEIN 1"/>
    <property type="match status" value="1"/>
</dbReference>
<evidence type="ECO:0000256" key="1">
    <source>
        <dbReference type="ARBA" id="ARBA00022553"/>
    </source>
</evidence>
<feature type="region of interest" description="Disordered" evidence="8">
    <location>
        <begin position="358"/>
        <end position="382"/>
    </location>
</feature>
<evidence type="ECO:0000256" key="6">
    <source>
        <dbReference type="ARBA" id="ARBA00049654"/>
    </source>
</evidence>
<name>A0ABR3Q1C8_9TREE</name>
<dbReference type="PROSITE" id="PS51083">
    <property type="entry name" value="ZF_HIT"/>
    <property type="match status" value="1"/>
</dbReference>
<dbReference type="CDD" id="cd23023">
    <property type="entry name" value="zf-HIT_BCD1"/>
    <property type="match status" value="1"/>
</dbReference>
<keyword evidence="1" id="KW-0597">Phosphoprotein</keyword>
<dbReference type="Gene3D" id="3.30.60.190">
    <property type="match status" value="1"/>
</dbReference>
<evidence type="ECO:0000256" key="8">
    <source>
        <dbReference type="SAM" id="MobiDB-lite"/>
    </source>
</evidence>
<evidence type="ECO:0000256" key="5">
    <source>
        <dbReference type="ARBA" id="ARBA00049598"/>
    </source>
</evidence>
<proteinExistence type="inferred from homology"/>